<comment type="caution">
    <text evidence="1">The sequence shown here is derived from an EMBL/GenBank/DDBJ whole genome shotgun (WGS) entry which is preliminary data.</text>
</comment>
<reference evidence="1" key="1">
    <citation type="submission" date="2020-06" db="EMBL/GenBank/DDBJ databases">
        <authorList>
            <person name="Li T."/>
            <person name="Hu X."/>
            <person name="Zhang T."/>
            <person name="Song X."/>
            <person name="Zhang H."/>
            <person name="Dai N."/>
            <person name="Sheng W."/>
            <person name="Hou X."/>
            <person name="Wei L."/>
        </authorList>
    </citation>
    <scope>NUCLEOTIDE SEQUENCE</scope>
    <source>
        <strain evidence="1">KEN1</strain>
        <tissue evidence="1">Leaf</tissue>
    </source>
</reference>
<organism evidence="1">
    <name type="scientific">Sesamum latifolium</name>
    <dbReference type="NCBI Taxonomy" id="2727402"/>
    <lineage>
        <taxon>Eukaryota</taxon>
        <taxon>Viridiplantae</taxon>
        <taxon>Streptophyta</taxon>
        <taxon>Embryophyta</taxon>
        <taxon>Tracheophyta</taxon>
        <taxon>Spermatophyta</taxon>
        <taxon>Magnoliopsida</taxon>
        <taxon>eudicotyledons</taxon>
        <taxon>Gunneridae</taxon>
        <taxon>Pentapetalae</taxon>
        <taxon>asterids</taxon>
        <taxon>lamiids</taxon>
        <taxon>Lamiales</taxon>
        <taxon>Pedaliaceae</taxon>
        <taxon>Sesamum</taxon>
    </lineage>
</organism>
<protein>
    <submittedName>
        <fullName evidence="1">Uncharacterized protein</fullName>
    </submittedName>
</protein>
<proteinExistence type="predicted"/>
<evidence type="ECO:0000313" key="1">
    <source>
        <dbReference type="EMBL" id="KAL0443796.1"/>
    </source>
</evidence>
<accession>A0AAW2WRC1</accession>
<reference evidence="1" key="2">
    <citation type="journal article" date="2024" name="Plant">
        <title>Genomic evolution and insights into agronomic trait innovations of Sesamum species.</title>
        <authorList>
            <person name="Miao H."/>
            <person name="Wang L."/>
            <person name="Qu L."/>
            <person name="Liu H."/>
            <person name="Sun Y."/>
            <person name="Le M."/>
            <person name="Wang Q."/>
            <person name="Wei S."/>
            <person name="Zheng Y."/>
            <person name="Lin W."/>
            <person name="Duan Y."/>
            <person name="Cao H."/>
            <person name="Xiong S."/>
            <person name="Wang X."/>
            <person name="Wei L."/>
            <person name="Li C."/>
            <person name="Ma Q."/>
            <person name="Ju M."/>
            <person name="Zhao R."/>
            <person name="Li G."/>
            <person name="Mu C."/>
            <person name="Tian Q."/>
            <person name="Mei H."/>
            <person name="Zhang T."/>
            <person name="Gao T."/>
            <person name="Zhang H."/>
        </authorList>
    </citation>
    <scope>NUCLEOTIDE SEQUENCE</scope>
    <source>
        <strain evidence="1">KEN1</strain>
    </source>
</reference>
<dbReference type="EMBL" id="JACGWN010000007">
    <property type="protein sequence ID" value="KAL0443796.1"/>
    <property type="molecule type" value="Genomic_DNA"/>
</dbReference>
<gene>
    <name evidence="1" type="ORF">Slati_2102300</name>
</gene>
<dbReference type="AlphaFoldDB" id="A0AAW2WRC1"/>
<sequence>MRHRGSCKYSPSFCSPYGCYFRPLTGLLKTSPITSLAKFKAGSGSLRHSMREVDNVAY</sequence>
<name>A0AAW2WRC1_9LAMI</name>